<proteinExistence type="predicted"/>
<dbReference type="InterPro" id="IPR025680">
    <property type="entry name" value="DddI"/>
</dbReference>
<evidence type="ECO:0000313" key="1">
    <source>
        <dbReference type="EMBL" id="GIH01697.1"/>
    </source>
</evidence>
<accession>A0ABQ4F491</accession>
<keyword evidence="2" id="KW-1185">Reference proteome</keyword>
<reference evidence="1 2" key="1">
    <citation type="submission" date="2021-01" db="EMBL/GenBank/DDBJ databases">
        <title>Whole genome shotgun sequence of Plantactinospora mayteni NBRC 109088.</title>
        <authorList>
            <person name="Komaki H."/>
            <person name="Tamura T."/>
        </authorList>
    </citation>
    <scope>NUCLEOTIDE SEQUENCE [LARGE SCALE GENOMIC DNA]</scope>
    <source>
        <strain evidence="1 2">NBRC 109088</strain>
    </source>
</reference>
<evidence type="ECO:0000313" key="2">
    <source>
        <dbReference type="Proteomes" id="UP000621500"/>
    </source>
</evidence>
<dbReference type="RefSeq" id="WP_203862927.1">
    <property type="nucleotide sequence ID" value="NZ_BAAAZQ010000015.1"/>
</dbReference>
<evidence type="ECO:0008006" key="3">
    <source>
        <dbReference type="Google" id="ProtNLM"/>
    </source>
</evidence>
<dbReference type="Proteomes" id="UP000621500">
    <property type="component" value="Unassembled WGS sequence"/>
</dbReference>
<sequence length="130" mass="13828">MSTGYTVYWGADNTAAVSTPADLDAVLDQIATAAPHIVDVVPDDNDDLGLQIGVGHPDRAVLLVFGAEGGYAYQPDLPPWPEPIDYDQGGQPTTYTPERTRLTPATARRAAHHYLLTGAPPADLHLDPGQ</sequence>
<organism evidence="1 2">
    <name type="scientific">Plantactinospora mayteni</name>
    <dbReference type="NCBI Taxonomy" id="566021"/>
    <lineage>
        <taxon>Bacteria</taxon>
        <taxon>Bacillati</taxon>
        <taxon>Actinomycetota</taxon>
        <taxon>Actinomycetes</taxon>
        <taxon>Micromonosporales</taxon>
        <taxon>Micromonosporaceae</taxon>
        <taxon>Plantactinospora</taxon>
    </lineage>
</organism>
<dbReference type="EMBL" id="BONX01000081">
    <property type="protein sequence ID" value="GIH01697.1"/>
    <property type="molecule type" value="Genomic_DNA"/>
</dbReference>
<name>A0ABQ4F491_9ACTN</name>
<protein>
    <recommendedName>
        <fullName evidence="3">Immunity protein Imm1</fullName>
    </recommendedName>
</protein>
<gene>
    <name evidence="1" type="ORF">Pma05_82690</name>
</gene>
<comment type="caution">
    <text evidence="1">The sequence shown here is derived from an EMBL/GenBank/DDBJ whole genome shotgun (WGS) entry which is preliminary data.</text>
</comment>
<dbReference type="Pfam" id="PF14430">
    <property type="entry name" value="Imm1"/>
    <property type="match status" value="1"/>
</dbReference>